<keyword evidence="11" id="KW-0732">Signal</keyword>
<dbReference type="InterPro" id="IPR000337">
    <property type="entry name" value="GPCR_3"/>
</dbReference>
<feature type="transmembrane region" description="Helical" evidence="10">
    <location>
        <begin position="749"/>
        <end position="767"/>
    </location>
</feature>
<dbReference type="Gene3D" id="3.80.10.10">
    <property type="entry name" value="Ribonuclease Inhibitor"/>
    <property type="match status" value="1"/>
</dbReference>
<evidence type="ECO:0000313" key="14">
    <source>
        <dbReference type="Proteomes" id="UP001209570"/>
    </source>
</evidence>
<keyword evidence="3 10" id="KW-1133">Transmembrane helix</keyword>
<dbReference type="Proteomes" id="UP001209570">
    <property type="component" value="Unassembled WGS sequence"/>
</dbReference>
<evidence type="ECO:0000256" key="1">
    <source>
        <dbReference type="ARBA" id="ARBA00004141"/>
    </source>
</evidence>
<proteinExistence type="predicted"/>
<evidence type="ECO:0000256" key="8">
    <source>
        <dbReference type="ARBA" id="ARBA00023224"/>
    </source>
</evidence>
<dbReference type="InterPro" id="IPR017978">
    <property type="entry name" value="GPCR_3_C"/>
</dbReference>
<dbReference type="Pfam" id="PF00003">
    <property type="entry name" value="7tm_3"/>
    <property type="match status" value="1"/>
</dbReference>
<keyword evidence="4" id="KW-0297">G-protein coupled receptor</keyword>
<evidence type="ECO:0000256" key="4">
    <source>
        <dbReference type="ARBA" id="ARBA00023040"/>
    </source>
</evidence>
<protein>
    <recommendedName>
        <fullName evidence="12">G-protein coupled receptors family 3 profile domain-containing protein</fullName>
    </recommendedName>
</protein>
<keyword evidence="14" id="KW-1185">Reference proteome</keyword>
<evidence type="ECO:0000256" key="6">
    <source>
        <dbReference type="ARBA" id="ARBA00023170"/>
    </source>
</evidence>
<feature type="transmembrane region" description="Helical" evidence="10">
    <location>
        <begin position="1165"/>
        <end position="1187"/>
    </location>
</feature>
<accession>A0AAD5Q7F1</accession>
<comment type="subcellular location">
    <subcellularLocation>
        <location evidence="1">Membrane</location>
        <topology evidence="1">Multi-pass membrane protein</topology>
    </subcellularLocation>
</comment>
<gene>
    <name evidence="13" type="ORF">P43SY_002139</name>
</gene>
<feature type="transmembrane region" description="Helical" evidence="10">
    <location>
        <begin position="797"/>
        <end position="820"/>
    </location>
</feature>
<dbReference type="PRINTS" id="PR00248">
    <property type="entry name" value="GPCRMGR"/>
</dbReference>
<comment type="caution">
    <text evidence="13">The sequence shown here is derived from an EMBL/GenBank/DDBJ whole genome shotgun (WGS) entry which is preliminary data.</text>
</comment>
<name>A0AAD5Q7F1_PYTIN</name>
<keyword evidence="7" id="KW-0325">Glycoprotein</keyword>
<keyword evidence="6" id="KW-0675">Receptor</keyword>
<evidence type="ECO:0000256" key="3">
    <source>
        <dbReference type="ARBA" id="ARBA00022989"/>
    </source>
</evidence>
<feature type="chain" id="PRO_5042207848" description="G-protein coupled receptors family 3 profile domain-containing protein" evidence="11">
    <location>
        <begin position="26"/>
        <end position="1649"/>
    </location>
</feature>
<feature type="transmembrane region" description="Helical" evidence="10">
    <location>
        <begin position="708"/>
        <end position="728"/>
    </location>
</feature>
<organism evidence="13 14">
    <name type="scientific">Pythium insidiosum</name>
    <name type="common">Pythiosis disease agent</name>
    <dbReference type="NCBI Taxonomy" id="114742"/>
    <lineage>
        <taxon>Eukaryota</taxon>
        <taxon>Sar</taxon>
        <taxon>Stramenopiles</taxon>
        <taxon>Oomycota</taxon>
        <taxon>Peronosporomycetes</taxon>
        <taxon>Pythiales</taxon>
        <taxon>Pythiaceae</taxon>
        <taxon>Pythium</taxon>
    </lineage>
</organism>
<keyword evidence="5 10" id="KW-0472">Membrane</keyword>
<dbReference type="InterPro" id="IPR032675">
    <property type="entry name" value="LRR_dom_sf"/>
</dbReference>
<evidence type="ECO:0000256" key="10">
    <source>
        <dbReference type="SAM" id="Phobius"/>
    </source>
</evidence>
<dbReference type="SUPFAM" id="SSF52058">
    <property type="entry name" value="L domain-like"/>
    <property type="match status" value="1"/>
</dbReference>
<dbReference type="GO" id="GO:0038039">
    <property type="term" value="C:G protein-coupled receptor heterodimeric complex"/>
    <property type="evidence" value="ECO:0007669"/>
    <property type="project" value="TreeGrafter"/>
</dbReference>
<feature type="region of interest" description="Disordered" evidence="9">
    <location>
        <begin position="1250"/>
        <end position="1298"/>
    </location>
</feature>
<sequence length="1649" mass="182997">MASKRARPPLAIALLLAGLLVVTTGQDIPPNALFGTCFDDAWVAKMEQKLGVSAADRDPRGRLVNPYLRPALKHRRYTVVDSRTAVDPDLLYNATSCMPADGVYYGAGSRMNGSKLVDRGRIKDTLIVELKTWASSALVTDVFGILAQEMLGYDVSIYLIPNSDLMAQRMSSVQKGVCSPVHANVEVWTDSKRDAYDIYANETWVPGGIGYFGRSGLYTTRDFVKRGTNASRYSPIFDADFYRDYTHNEDLLGSLPVSSLWNNSKYWPPSKFQCADGVLGCKNHCSKSYACTLREAKGKECIVTVMMKSSYDLGYLQAVMSNTNIPTYFCFIGYTNALNYAVEAVEKNEGVLFYHYEPDTFFFENPNKFERVFLPRTTPEEVALHTRTFGEKGYGNATTNPIKVDFPTMRLDKFAPIWLQDQQPIASFLSSFTVTELMINKMLTSYMSTLKKPKAEVPDPAFTTACSWLKDNYDVWKLWLNRLPICTFKDHIKFTIEGCDESTQSDASDASESGEITIQTIRFAWRFPNPENTSMSYECDGGYWTLPSPLKTSRPCAWLKSYQDIWSEWIDQTPKCTADFMTYKVTECGSNGQRRAIFSWKYPKEGDPTQSAECSGGVKLNNDVVLPCDYVPWKSGAFIVVIIVCCIVLLLLAAGMAFVFFFRTRPIVKRSQFEFLMLMISGGVLLCIAVLLYAGAPTRFLCAARPTFIALGFTMIFGSLVVKSLRVYRVFSSQAMKRVVLSTKVMFKMFMVFVAVDCIVLIAWFAIDFPEPTVSYTQMLELNGGSYGSLSCKSSSFIFSALLIFWKAIVLAMGLYLSFLIRNLSNDFQESIWIFASSVVVLFGSLVMLPMAYLVTLDAIPFYMFLAFSLLFCTVLVMSMMLVPKAFRLNEESKSSKYTNSNTTVAGDTHTKRGSVNTTGASNGRAMLPPEKLSPGARRVCVALAVVLHAGYASIYGYEARQYYLQSFVNSELQNAYARALGIAYTATRARSLTMCITSSLITAWHSARILNAAIASGRHRDLLLSDPTLVGGSPPTMIVTKLRGLGVSFRHAASSKSQPTVAKSTSRWRRKCVSLLQRLRQAVGRAGTLWRTYFTIDGEHYETGTELRELLEILTQLNVVRHMTQIVVNDTLTDNVTSALVINCWSTPLLRALFRNRSVTVNRVGRLVAGMLIATCFTILVPFLAWTEVNDTTSREPTVTDPREPANFRAATHLAFKEGWLDIVSSRVAAGMAIMALNAVGRKVALDSSSTRRHEVVSEPPKLAPPTAEPSRRSSSDDDDDSDADSPPMTAVQPTAPTYVTRPVRSKVYDFISILTGIFVLAVHIEAKLRHTNEAPAPGLTCLRLVHPWATLRWPCSVLEVNCHRAGVIGKDEELVALLDYIDTASLTYLRFTHCAALEMPSQIQQFANLAHLELFNVTLAKWGEDAALLRSLHPRLGRLWLLGVRNMTTFPAGITVPGFPAVDISVCLTDLSELPSDLDARWPSVMTSIGLETTALTTLPPALMRMNAYSYQLSGNQLTSIPADITRRRVVTQLSLASNVALSELPDGDWIAIFLDIRSTNVSRLPNWAHKEQARPNFQVLGATDSNWMAVITAAGTPFCNAQRSLDPTLTVLRLPSALVDCVTPPPVSMVANCSIPLEHLAVERPV</sequence>
<evidence type="ECO:0000256" key="5">
    <source>
        <dbReference type="ARBA" id="ARBA00023136"/>
    </source>
</evidence>
<evidence type="ECO:0000256" key="2">
    <source>
        <dbReference type="ARBA" id="ARBA00022692"/>
    </source>
</evidence>
<dbReference type="PANTHER" id="PTHR10519">
    <property type="entry name" value="GABA-B RECEPTOR"/>
    <property type="match status" value="1"/>
</dbReference>
<feature type="transmembrane region" description="Helical" evidence="10">
    <location>
        <begin position="675"/>
        <end position="696"/>
    </location>
</feature>
<dbReference type="CDD" id="cd15047">
    <property type="entry name" value="7tmC_GABA-B-like"/>
    <property type="match status" value="1"/>
</dbReference>
<evidence type="ECO:0000256" key="9">
    <source>
        <dbReference type="SAM" id="MobiDB-lite"/>
    </source>
</evidence>
<evidence type="ECO:0000256" key="11">
    <source>
        <dbReference type="SAM" id="SignalP"/>
    </source>
</evidence>
<feature type="transmembrane region" description="Helical" evidence="10">
    <location>
        <begin position="832"/>
        <end position="854"/>
    </location>
</feature>
<evidence type="ECO:0000259" key="12">
    <source>
        <dbReference type="PROSITE" id="PS50259"/>
    </source>
</evidence>
<dbReference type="PRINTS" id="PR01176">
    <property type="entry name" value="GABABRECEPTR"/>
</dbReference>
<dbReference type="EMBL" id="JAKCXM010000218">
    <property type="protein sequence ID" value="KAJ0398387.1"/>
    <property type="molecule type" value="Genomic_DNA"/>
</dbReference>
<dbReference type="PANTHER" id="PTHR10519:SF20">
    <property type="entry name" value="G-PROTEIN COUPLED RECEPTOR 156-RELATED"/>
    <property type="match status" value="1"/>
</dbReference>
<reference evidence="13" key="1">
    <citation type="submission" date="2021-12" db="EMBL/GenBank/DDBJ databases">
        <title>Prjna785345.</title>
        <authorList>
            <person name="Rujirawat T."/>
            <person name="Krajaejun T."/>
        </authorList>
    </citation>
    <scope>NUCLEOTIDE SEQUENCE</scope>
    <source>
        <strain evidence="13">Pi057C3</strain>
    </source>
</reference>
<feature type="region of interest" description="Disordered" evidence="9">
    <location>
        <begin position="897"/>
        <end position="930"/>
    </location>
</feature>
<feature type="signal peptide" evidence="11">
    <location>
        <begin position="1"/>
        <end position="25"/>
    </location>
</feature>
<evidence type="ECO:0000256" key="7">
    <source>
        <dbReference type="ARBA" id="ARBA00023180"/>
    </source>
</evidence>
<feature type="transmembrane region" description="Helical" evidence="10">
    <location>
        <begin position="860"/>
        <end position="883"/>
    </location>
</feature>
<dbReference type="GO" id="GO:0004965">
    <property type="term" value="F:G protein-coupled GABA receptor activity"/>
    <property type="evidence" value="ECO:0007669"/>
    <property type="project" value="InterPro"/>
</dbReference>
<keyword evidence="2 10" id="KW-0812">Transmembrane</keyword>
<feature type="domain" description="G-protein coupled receptors family 3 profile" evidence="12">
    <location>
        <begin position="637"/>
        <end position="889"/>
    </location>
</feature>
<dbReference type="InterPro" id="IPR002455">
    <property type="entry name" value="GPCR3_GABA-B"/>
</dbReference>
<keyword evidence="8" id="KW-0807">Transducer</keyword>
<evidence type="ECO:0000313" key="13">
    <source>
        <dbReference type="EMBL" id="KAJ0398387.1"/>
    </source>
</evidence>
<feature type="transmembrane region" description="Helical" evidence="10">
    <location>
        <begin position="637"/>
        <end position="663"/>
    </location>
</feature>
<dbReference type="PROSITE" id="PS50259">
    <property type="entry name" value="G_PROTEIN_RECEP_F3_4"/>
    <property type="match status" value="1"/>
</dbReference>